<protein>
    <submittedName>
        <fullName evidence="1">Uncharacterized protein</fullName>
    </submittedName>
</protein>
<name>A0ACC0GVX9_9ERIC</name>
<sequence length="158" mass="18007">MIQLPQESEEPENEAIQESEELGTQLRVKPTIKPVTNESVTEIDTKPQKPDEDEVLKPFLKFFKPKDSLEESIDSEDTNEEVEIGEESKRVSVEYYDPKPGDFAVGVVVSGNENKLDKDLEEFMVVGKMGIVRDDEAVNREPVREAVVEHRAVLFLRF</sequence>
<proteinExistence type="predicted"/>
<comment type="caution">
    <text evidence="1">The sequence shown here is derived from an EMBL/GenBank/DDBJ whole genome shotgun (WGS) entry which is preliminary data.</text>
</comment>
<dbReference type="EMBL" id="CM045766">
    <property type="protein sequence ID" value="KAI8004572.1"/>
    <property type="molecule type" value="Genomic_DNA"/>
</dbReference>
<accession>A0ACC0GVX9</accession>
<evidence type="ECO:0000313" key="2">
    <source>
        <dbReference type="Proteomes" id="UP001060215"/>
    </source>
</evidence>
<evidence type="ECO:0000313" key="1">
    <source>
        <dbReference type="EMBL" id="KAI8004572.1"/>
    </source>
</evidence>
<keyword evidence="2" id="KW-1185">Reference proteome</keyword>
<organism evidence="1 2">
    <name type="scientific">Camellia lanceoleosa</name>
    <dbReference type="NCBI Taxonomy" id="1840588"/>
    <lineage>
        <taxon>Eukaryota</taxon>
        <taxon>Viridiplantae</taxon>
        <taxon>Streptophyta</taxon>
        <taxon>Embryophyta</taxon>
        <taxon>Tracheophyta</taxon>
        <taxon>Spermatophyta</taxon>
        <taxon>Magnoliopsida</taxon>
        <taxon>eudicotyledons</taxon>
        <taxon>Gunneridae</taxon>
        <taxon>Pentapetalae</taxon>
        <taxon>asterids</taxon>
        <taxon>Ericales</taxon>
        <taxon>Theaceae</taxon>
        <taxon>Camellia</taxon>
    </lineage>
</organism>
<gene>
    <name evidence="1" type="ORF">LOK49_LG08G00811</name>
</gene>
<reference evidence="1 2" key="1">
    <citation type="journal article" date="2022" name="Plant J.">
        <title>Chromosome-level genome of Camellia lanceoleosa provides a valuable resource for understanding genome evolution and self-incompatibility.</title>
        <authorList>
            <person name="Gong W."/>
            <person name="Xiao S."/>
            <person name="Wang L."/>
            <person name="Liao Z."/>
            <person name="Chang Y."/>
            <person name="Mo W."/>
            <person name="Hu G."/>
            <person name="Li W."/>
            <person name="Zhao G."/>
            <person name="Zhu H."/>
            <person name="Hu X."/>
            <person name="Ji K."/>
            <person name="Xiang X."/>
            <person name="Song Q."/>
            <person name="Yuan D."/>
            <person name="Jin S."/>
            <person name="Zhang L."/>
        </authorList>
    </citation>
    <scope>NUCLEOTIDE SEQUENCE [LARGE SCALE GENOMIC DNA]</scope>
    <source>
        <strain evidence="1">SQ_2022a</strain>
    </source>
</reference>
<dbReference type="Proteomes" id="UP001060215">
    <property type="component" value="Chromosome 9"/>
</dbReference>